<keyword evidence="4" id="KW-0808">Transferase</keyword>
<gene>
    <name evidence="8" type="ORF">B8V81_0767</name>
</gene>
<proteinExistence type="inferred from homology"/>
<feature type="region of interest" description="Disordered" evidence="5">
    <location>
        <begin position="339"/>
        <end position="368"/>
    </location>
</feature>
<evidence type="ECO:0000313" key="9">
    <source>
        <dbReference type="Proteomes" id="UP000234789"/>
    </source>
</evidence>
<accession>A0A2N5NC67</accession>
<keyword evidence="9" id="KW-1185">Reference proteome</keyword>
<protein>
    <submittedName>
        <fullName evidence="8">Diglucosyldiacylglycerol synthase (LTA membrane anchor synthesis)</fullName>
    </submittedName>
</protein>
<dbReference type="PANTHER" id="PTHR43025:SF3">
    <property type="entry name" value="MONOGALACTOSYLDIACYLGLYCEROL SYNTHASE 1, CHLOROPLASTIC"/>
    <property type="match status" value="1"/>
</dbReference>
<dbReference type="EMBL" id="NFEZ01000002">
    <property type="protein sequence ID" value="PLT47860.1"/>
    <property type="molecule type" value="Genomic_DNA"/>
</dbReference>
<dbReference type="InterPro" id="IPR009695">
    <property type="entry name" value="Diacylglyc_glucosyltr_N"/>
</dbReference>
<dbReference type="Pfam" id="PF04101">
    <property type="entry name" value="Glyco_tran_28_C"/>
    <property type="match status" value="1"/>
</dbReference>
<comment type="subcellular location">
    <subcellularLocation>
        <location evidence="1">Membrane</location>
    </subcellularLocation>
</comment>
<dbReference type="Pfam" id="PF06925">
    <property type="entry name" value="MGDG_synth"/>
    <property type="match status" value="1"/>
</dbReference>
<dbReference type="AlphaFoldDB" id="A0A2N5NC67"/>
<dbReference type="Gene3D" id="3.40.50.2000">
    <property type="entry name" value="Glycogen Phosphorylase B"/>
    <property type="match status" value="1"/>
</dbReference>
<dbReference type="InterPro" id="IPR007235">
    <property type="entry name" value="Glyco_trans_28_C"/>
</dbReference>
<dbReference type="Proteomes" id="UP000234789">
    <property type="component" value="Unassembled WGS sequence"/>
</dbReference>
<evidence type="ECO:0000259" key="7">
    <source>
        <dbReference type="Pfam" id="PF06925"/>
    </source>
</evidence>
<dbReference type="GO" id="GO:0016020">
    <property type="term" value="C:membrane"/>
    <property type="evidence" value="ECO:0007669"/>
    <property type="project" value="UniProtKB-SubCell"/>
</dbReference>
<comment type="similarity">
    <text evidence="2">Belongs to the glycosyltransferase 28 family.</text>
</comment>
<feature type="domain" description="Glycosyl transferase family 28 C-terminal" evidence="6">
    <location>
        <begin position="169"/>
        <end position="325"/>
    </location>
</feature>
<evidence type="ECO:0000256" key="2">
    <source>
        <dbReference type="ARBA" id="ARBA00006962"/>
    </source>
</evidence>
<evidence type="ECO:0000256" key="5">
    <source>
        <dbReference type="SAM" id="MobiDB-lite"/>
    </source>
</evidence>
<organism evidence="8 9">
    <name type="scientific">Paenibacillus pasadenensis</name>
    <dbReference type="NCBI Taxonomy" id="217090"/>
    <lineage>
        <taxon>Bacteria</taxon>
        <taxon>Bacillati</taxon>
        <taxon>Bacillota</taxon>
        <taxon>Bacilli</taxon>
        <taxon>Bacillales</taxon>
        <taxon>Paenibacillaceae</taxon>
        <taxon>Paenibacillus</taxon>
    </lineage>
</organism>
<dbReference type="InterPro" id="IPR050519">
    <property type="entry name" value="Glycosyltransf_28_UgtP"/>
</dbReference>
<evidence type="ECO:0000256" key="4">
    <source>
        <dbReference type="ARBA" id="ARBA00022679"/>
    </source>
</evidence>
<dbReference type="SUPFAM" id="SSF53756">
    <property type="entry name" value="UDP-Glycosyltransferase/glycogen phosphorylase"/>
    <property type="match status" value="1"/>
</dbReference>
<keyword evidence="3" id="KW-0328">Glycosyltransferase</keyword>
<dbReference type="GO" id="GO:0016758">
    <property type="term" value="F:hexosyltransferase activity"/>
    <property type="evidence" value="ECO:0007669"/>
    <property type="project" value="InterPro"/>
</dbReference>
<evidence type="ECO:0000256" key="3">
    <source>
        <dbReference type="ARBA" id="ARBA00022676"/>
    </source>
</evidence>
<dbReference type="GO" id="GO:0009247">
    <property type="term" value="P:glycolipid biosynthetic process"/>
    <property type="evidence" value="ECO:0007669"/>
    <property type="project" value="InterPro"/>
</dbReference>
<feature type="domain" description="Diacylglycerol glucosyltransferase N-terminal" evidence="7">
    <location>
        <begin position="2"/>
        <end position="141"/>
    </location>
</feature>
<comment type="caution">
    <text evidence="8">The sequence shown here is derived from an EMBL/GenBank/DDBJ whole genome shotgun (WGS) entry which is preliminary data.</text>
</comment>
<feature type="compositionally biased region" description="Polar residues" evidence="5">
    <location>
        <begin position="349"/>
        <end position="359"/>
    </location>
</feature>
<evidence type="ECO:0000313" key="8">
    <source>
        <dbReference type="EMBL" id="PLT47860.1"/>
    </source>
</evidence>
<evidence type="ECO:0000256" key="1">
    <source>
        <dbReference type="ARBA" id="ARBA00004370"/>
    </source>
</evidence>
<reference evidence="8 9" key="1">
    <citation type="submission" date="2017-05" db="EMBL/GenBank/DDBJ databases">
        <title>Functional genome analysis of Paenibacillus pasadenensis strain R16: insights on endophytic life style and antifungal activity.</title>
        <authorList>
            <person name="Passera A."/>
            <person name="Marcolungo L."/>
            <person name="Casati P."/>
            <person name="Brasca M."/>
            <person name="Quaglino F."/>
            <person name="Delledonne M."/>
        </authorList>
    </citation>
    <scope>NUCLEOTIDE SEQUENCE [LARGE SCALE GENOMIC DNA]</scope>
    <source>
        <strain evidence="8 9">R16</strain>
    </source>
</reference>
<dbReference type="PANTHER" id="PTHR43025">
    <property type="entry name" value="MONOGALACTOSYLDIACYLGLYCEROL SYNTHASE"/>
    <property type="match status" value="1"/>
</dbReference>
<name>A0A2N5NC67_9BACL</name>
<sequence length="368" mass="39974">MVDLMAEAHPLLDALSRCFYRSSYRLFPGVYGWLYERTRLAAPGSALAAVLHAPGRRRLRQLLREERPDLVLHTFPLFPGPPAGSPDRPALTAAIVTDYDLHRRWVHPGIDRYYAASEEMKSELLAEGVPEERVCFAGIPVRPGFDARRRGSDRSALERRGFDPELPLVLLMGGGAGILGGLLPACGRLLAERPQVQLALVCGRNEAFARDARRRFAGRPDSGRLHVLGYVEELPELMLHAACLVTKPGGLTIAEGLAAGVPLVLYRPVPGQERRNAAYAARLGAAAVVRTPDALVEAVLKLLDDPERLKESARRTGALGRPDGAGRIADDLLQRLEGYTGKERPIRPSSVQGGTSDEGNTIAAALRS</sequence>
<evidence type="ECO:0000259" key="6">
    <source>
        <dbReference type="Pfam" id="PF04101"/>
    </source>
</evidence>